<dbReference type="Pfam" id="PF00005">
    <property type="entry name" value="ABC_tran"/>
    <property type="match status" value="2"/>
</dbReference>
<evidence type="ECO:0000313" key="7">
    <source>
        <dbReference type="Proteomes" id="UP000012015"/>
    </source>
</evidence>
<dbReference type="AlphaFoldDB" id="M7NBG1"/>
<reference evidence="6 7" key="1">
    <citation type="journal article" date="2013" name="Genome Announc.">
        <title>Draft Genome Sequence of Arthrobacter gangotriensis Strain Lz1yT, Isolated from a Penguin Rookery Soil Sample Collected in Antarctica, near the Indian Station Dakshin Gangotri.</title>
        <authorList>
            <person name="Shivaji S."/>
            <person name="Ara S."/>
            <person name="Bandi S."/>
            <person name="Singh A."/>
            <person name="Kumar Pinnaka A."/>
        </authorList>
    </citation>
    <scope>NUCLEOTIDE SEQUENCE [LARGE SCALE GENOMIC DNA]</scope>
    <source>
        <strain evidence="6 7">Lz1y</strain>
    </source>
</reference>
<keyword evidence="3" id="KW-0547">Nucleotide-binding</keyword>
<dbReference type="SUPFAM" id="SSF52540">
    <property type="entry name" value="P-loop containing nucleoside triphosphate hydrolases"/>
    <property type="match status" value="2"/>
</dbReference>
<dbReference type="InterPro" id="IPR050319">
    <property type="entry name" value="ABC_transp_ATP-bind"/>
</dbReference>
<dbReference type="InterPro" id="IPR027417">
    <property type="entry name" value="P-loop_NTPase"/>
</dbReference>
<keyword evidence="7" id="KW-1185">Reference proteome</keyword>
<dbReference type="STRING" id="1276920.ADIAG_01134"/>
<evidence type="ECO:0000313" key="6">
    <source>
        <dbReference type="EMBL" id="EMQ99144.1"/>
    </source>
</evidence>
<evidence type="ECO:0000256" key="3">
    <source>
        <dbReference type="ARBA" id="ARBA00022741"/>
    </source>
</evidence>
<protein>
    <submittedName>
        <fullName evidence="6">Peptide ABC transporter ATP-binding protein</fullName>
    </submittedName>
</protein>
<evidence type="ECO:0000256" key="1">
    <source>
        <dbReference type="ARBA" id="ARBA00005417"/>
    </source>
</evidence>
<comment type="caution">
    <text evidence="6">The sequence shown here is derived from an EMBL/GenBank/DDBJ whole genome shotgun (WGS) entry which is preliminary data.</text>
</comment>
<feature type="domain" description="ABC transporter" evidence="5">
    <location>
        <begin position="314"/>
        <end position="565"/>
    </location>
</feature>
<dbReference type="InterPro" id="IPR017871">
    <property type="entry name" value="ABC_transporter-like_CS"/>
</dbReference>
<sequence>MKNENTLLSVEGLSVSTGRFPLVHDVNFAMARGERIGLIGESGSGKSVTSTALMSLLPDGLQATGTVKLAGHEANFVDASDAVMRKIRGRDMAMVFQEPLTALNPLMRAGAQVAEIMLQHQMVPSRRAAKAKAIEMLASVKLPDPAEAAMAYPHQLSGGQRQRVMLAMALANDPSLLLCDEPTTALDVTVQRQVLDLVLESVVQRGTGLLFITHDLAVVANMCTRVLVMNNGKVVEQGATEEIFTRPQHPYTRGLLAASDLEATDHDGRLFTVASAAAYVPWTVAETEAHAAAAEETPVEPAAPQQDAEIQPVIKITDLSRTYKRGRTSLFGKPTEVHALQKANFTVLPGERLGVVGESGSGKSTLLRILAGLDQPTSGSAVVAGNEVAGAPESQLVQLRQELQIVFQDPMGSLNPRMKVLDIVTEPLLVPGRTENAAKRRKMAEEMLEAVGLGAETLERYPHQFSGGQRQRISIARALICRPRVLVADEPVSALDVSVRAQVLNLLADLVDAYQLTLVFVSHDLAVVRYLCDKVVVMQSGIIVEAGDTESVYTNPQHPYTAKLVASSMNLHAEVLAKAGTA</sequence>
<name>M7NBG1_9MICC</name>
<dbReference type="Gene3D" id="3.40.50.300">
    <property type="entry name" value="P-loop containing nucleotide triphosphate hydrolases"/>
    <property type="match status" value="2"/>
</dbReference>
<evidence type="ECO:0000259" key="5">
    <source>
        <dbReference type="PROSITE" id="PS50893"/>
    </source>
</evidence>
<accession>M7NBG1</accession>
<dbReference type="EMBL" id="AOCK01000003">
    <property type="protein sequence ID" value="EMQ99144.1"/>
    <property type="molecule type" value="Genomic_DNA"/>
</dbReference>
<dbReference type="Pfam" id="PF08352">
    <property type="entry name" value="oligo_HPY"/>
    <property type="match status" value="2"/>
</dbReference>
<dbReference type="PROSITE" id="PS50893">
    <property type="entry name" value="ABC_TRANSPORTER_2"/>
    <property type="match status" value="2"/>
</dbReference>
<dbReference type="InterPro" id="IPR003439">
    <property type="entry name" value="ABC_transporter-like_ATP-bd"/>
</dbReference>
<dbReference type="RefSeq" id="WP_007270332.1">
    <property type="nucleotide sequence ID" value="NZ_AOCK01000003.1"/>
</dbReference>
<dbReference type="PANTHER" id="PTHR43776:SF7">
    <property type="entry name" value="D,D-DIPEPTIDE TRANSPORT ATP-BINDING PROTEIN DDPF-RELATED"/>
    <property type="match status" value="1"/>
</dbReference>
<keyword evidence="2" id="KW-0813">Transport</keyword>
<organism evidence="6 7">
    <name type="scientific">Paeniglutamicibacter gangotriensis Lz1y</name>
    <dbReference type="NCBI Taxonomy" id="1276920"/>
    <lineage>
        <taxon>Bacteria</taxon>
        <taxon>Bacillati</taxon>
        <taxon>Actinomycetota</taxon>
        <taxon>Actinomycetes</taxon>
        <taxon>Micrococcales</taxon>
        <taxon>Micrococcaceae</taxon>
        <taxon>Paeniglutamicibacter</taxon>
    </lineage>
</organism>
<dbReference type="PATRIC" id="fig|1276920.7.peg.1129"/>
<keyword evidence="4 6" id="KW-0067">ATP-binding</keyword>
<dbReference type="PANTHER" id="PTHR43776">
    <property type="entry name" value="TRANSPORT ATP-BINDING PROTEIN"/>
    <property type="match status" value="1"/>
</dbReference>
<dbReference type="PROSITE" id="PS00211">
    <property type="entry name" value="ABC_TRANSPORTER_1"/>
    <property type="match status" value="2"/>
</dbReference>
<dbReference type="GO" id="GO:0016887">
    <property type="term" value="F:ATP hydrolysis activity"/>
    <property type="evidence" value="ECO:0007669"/>
    <property type="project" value="InterPro"/>
</dbReference>
<dbReference type="CDD" id="cd03257">
    <property type="entry name" value="ABC_NikE_OppD_transporters"/>
    <property type="match status" value="2"/>
</dbReference>
<dbReference type="NCBIfam" id="NF007739">
    <property type="entry name" value="PRK10419.1"/>
    <property type="match status" value="2"/>
</dbReference>
<dbReference type="GO" id="GO:0015833">
    <property type="term" value="P:peptide transport"/>
    <property type="evidence" value="ECO:0007669"/>
    <property type="project" value="InterPro"/>
</dbReference>
<dbReference type="Proteomes" id="UP000012015">
    <property type="component" value="Unassembled WGS sequence"/>
</dbReference>
<dbReference type="GO" id="GO:0005524">
    <property type="term" value="F:ATP binding"/>
    <property type="evidence" value="ECO:0007669"/>
    <property type="project" value="UniProtKB-KW"/>
</dbReference>
<proteinExistence type="inferred from homology"/>
<evidence type="ECO:0000256" key="4">
    <source>
        <dbReference type="ARBA" id="ARBA00022840"/>
    </source>
</evidence>
<dbReference type="NCBIfam" id="NF008453">
    <property type="entry name" value="PRK11308.1"/>
    <property type="match status" value="2"/>
</dbReference>
<dbReference type="GO" id="GO:0055085">
    <property type="term" value="P:transmembrane transport"/>
    <property type="evidence" value="ECO:0007669"/>
    <property type="project" value="UniProtKB-ARBA"/>
</dbReference>
<evidence type="ECO:0000256" key="2">
    <source>
        <dbReference type="ARBA" id="ARBA00022448"/>
    </source>
</evidence>
<gene>
    <name evidence="6" type="ORF">ADIAG_01134</name>
</gene>
<comment type="similarity">
    <text evidence="1">Belongs to the ABC transporter superfamily.</text>
</comment>
<dbReference type="InterPro" id="IPR013563">
    <property type="entry name" value="Oligopep_ABC_C"/>
</dbReference>
<feature type="domain" description="ABC transporter" evidence="5">
    <location>
        <begin position="8"/>
        <end position="256"/>
    </location>
</feature>
<dbReference type="SMART" id="SM00382">
    <property type="entry name" value="AAA"/>
    <property type="match status" value="2"/>
</dbReference>
<dbReference type="eggNOG" id="COG4172">
    <property type="taxonomic scope" value="Bacteria"/>
</dbReference>
<dbReference type="InterPro" id="IPR003593">
    <property type="entry name" value="AAA+_ATPase"/>
</dbReference>